<dbReference type="PROSITE" id="PS50887">
    <property type="entry name" value="GGDEF"/>
    <property type="match status" value="1"/>
</dbReference>
<proteinExistence type="predicted"/>
<dbReference type="PANTHER" id="PTHR44757">
    <property type="entry name" value="DIGUANYLATE CYCLASE DGCP"/>
    <property type="match status" value="1"/>
</dbReference>
<dbReference type="Gene3D" id="3.30.70.270">
    <property type="match status" value="1"/>
</dbReference>
<gene>
    <name evidence="11" type="ORF">C7389_102227</name>
</gene>
<protein>
    <submittedName>
        <fullName evidence="11">Diguanylate cyclase (GGDEF)-like protein</fullName>
    </submittedName>
</protein>
<evidence type="ECO:0000259" key="10">
    <source>
        <dbReference type="PROSITE" id="PS50887"/>
    </source>
</evidence>
<keyword evidence="12" id="KW-1185">Reference proteome</keyword>
<dbReference type="InterPro" id="IPR035919">
    <property type="entry name" value="EAL_sf"/>
</dbReference>
<comment type="subcellular location">
    <subcellularLocation>
        <location evidence="1">Cell membrane</location>
        <topology evidence="1">Multi-pass membrane protein</topology>
    </subcellularLocation>
</comment>
<comment type="caution">
    <text evidence="11">The sequence shown here is derived from an EMBL/GenBank/DDBJ whole genome shotgun (WGS) entry which is preliminary data.</text>
</comment>
<feature type="domain" description="GGDEF" evidence="10">
    <location>
        <begin position="690"/>
        <end position="823"/>
    </location>
</feature>
<name>A0A4R6EDL6_9RHOO</name>
<dbReference type="CDD" id="cd01948">
    <property type="entry name" value="EAL"/>
    <property type="match status" value="1"/>
</dbReference>
<evidence type="ECO:0000313" key="12">
    <source>
        <dbReference type="Proteomes" id="UP000295129"/>
    </source>
</evidence>
<evidence type="ECO:0000256" key="4">
    <source>
        <dbReference type="ARBA" id="ARBA00022989"/>
    </source>
</evidence>
<dbReference type="InterPro" id="IPR001633">
    <property type="entry name" value="EAL_dom"/>
</dbReference>
<evidence type="ECO:0000256" key="3">
    <source>
        <dbReference type="ARBA" id="ARBA00022692"/>
    </source>
</evidence>
<dbReference type="EMBL" id="SNVV01000002">
    <property type="protein sequence ID" value="TDN56291.1"/>
    <property type="molecule type" value="Genomic_DNA"/>
</dbReference>
<feature type="transmembrane region" description="Helical" evidence="7">
    <location>
        <begin position="76"/>
        <end position="94"/>
    </location>
</feature>
<dbReference type="GO" id="GO:0007165">
    <property type="term" value="P:signal transduction"/>
    <property type="evidence" value="ECO:0007669"/>
    <property type="project" value="UniProtKB-ARBA"/>
</dbReference>
<evidence type="ECO:0000256" key="6">
    <source>
        <dbReference type="ARBA" id="ARBA00051114"/>
    </source>
</evidence>
<dbReference type="SMART" id="SM00267">
    <property type="entry name" value="GGDEF"/>
    <property type="match status" value="1"/>
</dbReference>
<evidence type="ECO:0000259" key="8">
    <source>
        <dbReference type="PROSITE" id="PS50839"/>
    </source>
</evidence>
<keyword evidence="4 7" id="KW-1133">Transmembrane helix</keyword>
<dbReference type="Proteomes" id="UP000295129">
    <property type="component" value="Unassembled WGS sequence"/>
</dbReference>
<dbReference type="Pfam" id="PF05231">
    <property type="entry name" value="MASE1"/>
    <property type="match status" value="1"/>
</dbReference>
<dbReference type="AlphaFoldDB" id="A0A4R6EDL6"/>
<dbReference type="InterPro" id="IPR042240">
    <property type="entry name" value="CHASE_sf"/>
</dbReference>
<dbReference type="Gene3D" id="3.30.450.350">
    <property type="entry name" value="CHASE domain"/>
    <property type="match status" value="1"/>
</dbReference>
<dbReference type="InterPro" id="IPR007895">
    <property type="entry name" value="MASE1"/>
</dbReference>
<dbReference type="NCBIfam" id="TIGR00254">
    <property type="entry name" value="GGDEF"/>
    <property type="match status" value="1"/>
</dbReference>
<dbReference type="SUPFAM" id="SSF55073">
    <property type="entry name" value="Nucleotide cyclase"/>
    <property type="match status" value="1"/>
</dbReference>
<dbReference type="PANTHER" id="PTHR44757:SF2">
    <property type="entry name" value="BIOFILM ARCHITECTURE MAINTENANCE PROTEIN MBAA"/>
    <property type="match status" value="1"/>
</dbReference>
<comment type="catalytic activity">
    <reaction evidence="6">
        <text>3',3'-c-di-GMP + H2O = 5'-phosphoguanylyl(3'-&gt;5')guanosine + H(+)</text>
        <dbReference type="Rhea" id="RHEA:24902"/>
        <dbReference type="ChEBI" id="CHEBI:15377"/>
        <dbReference type="ChEBI" id="CHEBI:15378"/>
        <dbReference type="ChEBI" id="CHEBI:58754"/>
        <dbReference type="ChEBI" id="CHEBI:58805"/>
        <dbReference type="EC" id="3.1.4.52"/>
    </reaction>
    <physiologicalReaction direction="left-to-right" evidence="6">
        <dbReference type="Rhea" id="RHEA:24903"/>
    </physiologicalReaction>
</comment>
<dbReference type="InterPro" id="IPR052155">
    <property type="entry name" value="Biofilm_reg_signaling"/>
</dbReference>
<dbReference type="FunFam" id="3.20.20.450:FF:000001">
    <property type="entry name" value="Cyclic di-GMP phosphodiesterase yahA"/>
    <property type="match status" value="1"/>
</dbReference>
<dbReference type="Pfam" id="PF00563">
    <property type="entry name" value="EAL"/>
    <property type="match status" value="1"/>
</dbReference>
<dbReference type="PROSITE" id="PS50839">
    <property type="entry name" value="CHASE"/>
    <property type="match status" value="1"/>
</dbReference>
<feature type="domain" description="EAL" evidence="9">
    <location>
        <begin position="832"/>
        <end position="1087"/>
    </location>
</feature>
<evidence type="ECO:0000256" key="1">
    <source>
        <dbReference type="ARBA" id="ARBA00004651"/>
    </source>
</evidence>
<keyword evidence="5 7" id="KW-0472">Membrane</keyword>
<feature type="domain" description="CHASE" evidence="8">
    <location>
        <begin position="250"/>
        <end position="422"/>
    </location>
</feature>
<dbReference type="PROSITE" id="PS50883">
    <property type="entry name" value="EAL"/>
    <property type="match status" value="1"/>
</dbReference>
<dbReference type="Pfam" id="PF00990">
    <property type="entry name" value="GGDEF"/>
    <property type="match status" value="1"/>
</dbReference>
<accession>A0A4R6EDL6</accession>
<dbReference type="SMART" id="SM01079">
    <property type="entry name" value="CHASE"/>
    <property type="match status" value="1"/>
</dbReference>
<evidence type="ECO:0000313" key="11">
    <source>
        <dbReference type="EMBL" id="TDN56291.1"/>
    </source>
</evidence>
<evidence type="ECO:0000259" key="9">
    <source>
        <dbReference type="PROSITE" id="PS50883"/>
    </source>
</evidence>
<evidence type="ECO:0000256" key="7">
    <source>
        <dbReference type="SAM" id="Phobius"/>
    </source>
</evidence>
<dbReference type="GO" id="GO:0005886">
    <property type="term" value="C:plasma membrane"/>
    <property type="evidence" value="ECO:0007669"/>
    <property type="project" value="UniProtKB-SubCell"/>
</dbReference>
<feature type="transmembrane region" description="Helical" evidence="7">
    <location>
        <begin position="114"/>
        <end position="141"/>
    </location>
</feature>
<feature type="transmembrane region" description="Helical" evidence="7">
    <location>
        <begin position="42"/>
        <end position="64"/>
    </location>
</feature>
<feature type="transmembrane region" description="Helical" evidence="7">
    <location>
        <begin position="187"/>
        <end position="204"/>
    </location>
</feature>
<dbReference type="RefSeq" id="WP_211168170.1">
    <property type="nucleotide sequence ID" value="NZ_SNVV01000002.1"/>
</dbReference>
<reference evidence="11 12" key="1">
    <citation type="submission" date="2019-03" db="EMBL/GenBank/DDBJ databases">
        <title>Genomic Encyclopedia of Type Strains, Phase IV (KMG-IV): sequencing the most valuable type-strain genomes for metagenomic binning, comparative biology and taxonomic classification.</title>
        <authorList>
            <person name="Goeker M."/>
        </authorList>
    </citation>
    <scope>NUCLEOTIDE SEQUENCE [LARGE SCALE GENOMIC DNA]</scope>
    <source>
        <strain evidence="11 12">DSM 12121</strain>
    </source>
</reference>
<sequence length="1089" mass="118225">MPAHLAQLLAVALAYGLAGWASLQLAVPPGYAAPVFPAAGVALAAVLIRGREVLPAIFAGALLVQFLAQTQTGASHAWWSAGPVALGASMQALVGAEMARRLVGFPNPLDAPPAILRFLAVVAPVSCLISPTVAVPLLNLAGIIPNGEMAFNWWNWWVGDTLGIIVAIPLIFVFFGQPAADWRGRRLGVTVPLGLALVLLAYTFHQVRSWEELRVLTQFNRDAEYVASMVHRRLDIQANMLRSIERLMTVSDDVSREDFAEFVGPWLERYRGTQNFGWSPLVTAGNRQAFEASAQTEHPGYRILDRNPEGKTFPAAPADYYLPLEFIEPSASNSSGFGLNPLSLAQTEAAIRQTILSGEPAATEPFRLVQETGGQRGVAVYLAVYSKRMRGLTKPLAGVVSSVFRMDDALAATFEGRDLSGIELCLVDRDTAPDNRRLSGPAGCESAGWSSQDMARSHALSFAGRHWELHLRASREYALGMRSWAAWSTVAVGLLAVGILGAFLLITTGNTRRIAALVERRTAELVAAGARLREQQLALVDAQRIARLGSWETTGSPDSLRCSSELPAVLGCNRHRLINLESLVDTVCATDRPELEKALQQVADAPGLATLDCRMNGTPQRTVQFQIESEWRDGLLHRIRGTAQDVTDAREAAAHIQYLAHYDALTGLPNRSAWLSHTRAALHASQRYGDQLAVLFLDLDNFKTVNDSLGHPVGDRLLAAVAHRLSACLREEDMLARLGGDEFVALLPRLQEPADAAGVARKMLAVLGEAIEIDGHDLVPSVSIGIAVFPADGGDVDTLLKHADTAMYGAKAAGRSNYQFFVPEMNARATERLVLENALRRAVDRNELCLHYQPQVDAVSGEVLGCEALVRWQHPVRGLVPPAHFIPVAEESGLIVPLGNWVLRAACRQQAQWASEGLETLMVAVNISALQFRRRDFVDIVAAILAETRANPRCIELEITESALMEASDDDLARRLAELRRMGLSLALDDFGTGYSSLAYLKRLPIGRLKIDRSFVKDLPGDPEDAAVASATLSLARDLGLDVVAEGVETSAQRDYLAARGCQLMQGYLYSPPLTAEAFEAWLTERAGT</sequence>
<evidence type="ECO:0000256" key="2">
    <source>
        <dbReference type="ARBA" id="ARBA00022475"/>
    </source>
</evidence>
<dbReference type="GO" id="GO:0071732">
    <property type="term" value="P:cellular response to nitric oxide"/>
    <property type="evidence" value="ECO:0007669"/>
    <property type="project" value="UniProtKB-ARBA"/>
</dbReference>
<dbReference type="FunFam" id="3.30.70.270:FF:000001">
    <property type="entry name" value="Diguanylate cyclase domain protein"/>
    <property type="match status" value="1"/>
</dbReference>
<keyword evidence="2" id="KW-1003">Cell membrane</keyword>
<feature type="transmembrane region" description="Helical" evidence="7">
    <location>
        <begin position="484"/>
        <end position="506"/>
    </location>
</feature>
<dbReference type="Pfam" id="PF03924">
    <property type="entry name" value="CHASE"/>
    <property type="match status" value="1"/>
</dbReference>
<keyword evidence="3 7" id="KW-0812">Transmembrane</keyword>
<dbReference type="SMART" id="SM00052">
    <property type="entry name" value="EAL"/>
    <property type="match status" value="1"/>
</dbReference>
<dbReference type="InterPro" id="IPR029787">
    <property type="entry name" value="Nucleotide_cyclase"/>
</dbReference>
<dbReference type="InterPro" id="IPR006189">
    <property type="entry name" value="CHASE_dom"/>
</dbReference>
<dbReference type="CDD" id="cd01949">
    <property type="entry name" value="GGDEF"/>
    <property type="match status" value="1"/>
</dbReference>
<dbReference type="InterPro" id="IPR000160">
    <property type="entry name" value="GGDEF_dom"/>
</dbReference>
<feature type="transmembrane region" description="Helical" evidence="7">
    <location>
        <begin position="153"/>
        <end position="175"/>
    </location>
</feature>
<dbReference type="Gene3D" id="3.20.20.450">
    <property type="entry name" value="EAL domain"/>
    <property type="match status" value="1"/>
</dbReference>
<evidence type="ECO:0000256" key="5">
    <source>
        <dbReference type="ARBA" id="ARBA00023136"/>
    </source>
</evidence>
<dbReference type="GO" id="GO:0071111">
    <property type="term" value="F:cyclic-guanylate-specific phosphodiesterase activity"/>
    <property type="evidence" value="ECO:0007669"/>
    <property type="project" value="UniProtKB-EC"/>
</dbReference>
<dbReference type="InterPro" id="IPR043128">
    <property type="entry name" value="Rev_trsase/Diguanyl_cyclase"/>
</dbReference>
<organism evidence="11 12">
    <name type="scientific">Azoarcus indigens</name>
    <dbReference type="NCBI Taxonomy" id="29545"/>
    <lineage>
        <taxon>Bacteria</taxon>
        <taxon>Pseudomonadati</taxon>
        <taxon>Pseudomonadota</taxon>
        <taxon>Betaproteobacteria</taxon>
        <taxon>Rhodocyclales</taxon>
        <taxon>Zoogloeaceae</taxon>
        <taxon>Azoarcus</taxon>
    </lineage>
</organism>
<dbReference type="SUPFAM" id="SSF141868">
    <property type="entry name" value="EAL domain-like"/>
    <property type="match status" value="1"/>
</dbReference>